<feature type="transmembrane region" description="Helical" evidence="1">
    <location>
        <begin position="266"/>
        <end position="298"/>
    </location>
</feature>
<dbReference type="KEGG" id="alq:C7Y71_001255"/>
<dbReference type="RefSeq" id="WP_111897863.1">
    <property type="nucleotide sequence ID" value="NZ_CP033459.1"/>
</dbReference>
<evidence type="ECO:0000313" key="2">
    <source>
        <dbReference type="EMBL" id="QFQ11761.1"/>
    </source>
</evidence>
<gene>
    <name evidence="2" type="ORF">C7Y71_001255</name>
</gene>
<reference evidence="2 3" key="1">
    <citation type="submission" date="2018-11" db="EMBL/GenBank/DDBJ databases">
        <authorList>
            <person name="Na S.W."/>
            <person name="Baik M."/>
        </authorList>
    </citation>
    <scope>NUCLEOTIDE SEQUENCE [LARGE SCALE GENOMIC DNA]</scope>
    <source>
        <strain evidence="2 3">E39</strain>
    </source>
</reference>
<evidence type="ECO:0000256" key="1">
    <source>
        <dbReference type="SAM" id="Phobius"/>
    </source>
</evidence>
<feature type="transmembrane region" description="Helical" evidence="1">
    <location>
        <begin position="364"/>
        <end position="388"/>
    </location>
</feature>
<keyword evidence="3" id="KW-1185">Reference proteome</keyword>
<dbReference type="EMBL" id="CP033459">
    <property type="protein sequence ID" value="QFQ11761.1"/>
    <property type="molecule type" value="Genomic_DNA"/>
</dbReference>
<keyword evidence="1" id="KW-0472">Membrane</keyword>
<feature type="transmembrane region" description="Helical" evidence="1">
    <location>
        <begin position="12"/>
        <end position="38"/>
    </location>
</feature>
<sequence>MSLIWRLLRQHINIFQLAGFFLANLFGMWVIMLGIQFYKDVVPLFTMDDAFDDNFIVISKHISTVKSLSGSNNAFKKGEIEDIRSQSFCVDAGEFTSSQYKVNATMGLKGSDALSTEMFFEAVPDQFVDNKKADWSYTEGSDSVPVIIPSTYIALYNFGFAQSRGLPKVSNGLVGMIEMKIRIKGDTEEREMKGKVIGFSSRLNTILVPMEFITWSNKTFAPEKTPEPTRLILKVNNPTDDAISLYMNQNGYEVEDNKLDAAKATYFLKIVITLVLFIGLLISALSFYILMLSIYLLVQKNSEKLQNLLLIGYSPSRVSLPYQLLTIGMNAMVLILAILLILPVRGYYMKMIGSLFPEMVKESLLTAIIAGIIIFILVSVFNIIAIRLKINKIWRNKK</sequence>
<name>A0A5P8E488_9BACT</name>
<organism evidence="2 3">
    <name type="scientific">Pseudoprevotella muciniphila</name>
    <dbReference type="NCBI Taxonomy" id="2133944"/>
    <lineage>
        <taxon>Bacteria</taxon>
        <taxon>Pseudomonadati</taxon>
        <taxon>Bacteroidota</taxon>
        <taxon>Bacteroidia</taxon>
        <taxon>Bacteroidales</taxon>
        <taxon>Prevotellaceae</taxon>
        <taxon>Pseudoprevotella</taxon>
    </lineage>
</organism>
<dbReference type="OrthoDB" id="1011751at2"/>
<accession>A0A5P8E488</accession>
<dbReference type="AlphaFoldDB" id="A0A5P8E488"/>
<keyword evidence="1" id="KW-1133">Transmembrane helix</keyword>
<feature type="transmembrane region" description="Helical" evidence="1">
    <location>
        <begin position="319"/>
        <end position="344"/>
    </location>
</feature>
<keyword evidence="1" id="KW-0812">Transmembrane</keyword>
<proteinExistence type="predicted"/>
<dbReference type="Proteomes" id="UP000249375">
    <property type="component" value="Chromosome"/>
</dbReference>
<evidence type="ECO:0000313" key="3">
    <source>
        <dbReference type="Proteomes" id="UP000249375"/>
    </source>
</evidence>
<protein>
    <submittedName>
        <fullName evidence="2">ABC transporter permease</fullName>
    </submittedName>
</protein>